<accession>A0AAU7T8E9</accession>
<evidence type="ECO:0000259" key="2">
    <source>
        <dbReference type="Pfam" id="PF10006"/>
    </source>
</evidence>
<dbReference type="InterPro" id="IPR018720">
    <property type="entry name" value="DUF2249"/>
</dbReference>
<evidence type="ECO:0000313" key="3">
    <source>
        <dbReference type="EMBL" id="XBV22933.1"/>
    </source>
</evidence>
<dbReference type="Pfam" id="PF01814">
    <property type="entry name" value="Hemerythrin"/>
    <property type="match status" value="1"/>
</dbReference>
<feature type="domain" description="Hemerythrin-like" evidence="1">
    <location>
        <begin position="16"/>
        <end position="141"/>
    </location>
</feature>
<dbReference type="EMBL" id="CP158165">
    <property type="protein sequence ID" value="XBV22933.1"/>
    <property type="molecule type" value="Genomic_DNA"/>
</dbReference>
<name>A0AAU7T8E9_9ACTN</name>
<proteinExistence type="predicted"/>
<dbReference type="AlphaFoldDB" id="A0AAU7T8E9"/>
<feature type="domain" description="DUF2249" evidence="2">
    <location>
        <begin position="171"/>
        <end position="237"/>
    </location>
</feature>
<reference evidence="3" key="1">
    <citation type="submission" date="2024-06" db="EMBL/GenBank/DDBJ databases">
        <title>Kribbella sp. strain HUAS MG21 genome sequences.</title>
        <authorList>
            <person name="Mo P."/>
        </authorList>
    </citation>
    <scope>NUCLEOTIDE SEQUENCE</scope>
    <source>
        <strain evidence="3">HUAS MG21</strain>
    </source>
</reference>
<dbReference type="InterPro" id="IPR012312">
    <property type="entry name" value="Hemerythrin-like"/>
</dbReference>
<protein>
    <submittedName>
        <fullName evidence="3">DUF2249 domain-containing protein</fullName>
    </submittedName>
</protein>
<dbReference type="Pfam" id="PF10006">
    <property type="entry name" value="DUF2249"/>
    <property type="match status" value="1"/>
</dbReference>
<gene>
    <name evidence="3" type="ORF">ABN611_30745</name>
</gene>
<evidence type="ECO:0000259" key="1">
    <source>
        <dbReference type="Pfam" id="PF01814"/>
    </source>
</evidence>
<dbReference type="RefSeq" id="WP_350275772.1">
    <property type="nucleotide sequence ID" value="NZ_CP158165.1"/>
</dbReference>
<organism evidence="3">
    <name type="scientific">Kribbella sp. HUAS MG21</name>
    <dbReference type="NCBI Taxonomy" id="3160966"/>
    <lineage>
        <taxon>Bacteria</taxon>
        <taxon>Bacillati</taxon>
        <taxon>Actinomycetota</taxon>
        <taxon>Actinomycetes</taxon>
        <taxon>Propionibacteriales</taxon>
        <taxon>Kribbellaceae</taxon>
        <taxon>Kribbella</taxon>
    </lineage>
</organism>
<sequence length="242" mass="26475">MNDVVIASDQGDAAAAEAVERHHAEMAAALSWRREALSTATAARRYSEADKAQLALTDWCRSELVPHALAEEQTLYAAAAQRPEARLLVEAMLAEHKVIVRLVDDLAAATDVMTAAELARALEVLFGAHLAKENAQLLPLLVAAPDVSVADLLGGMHQLIGHAHAQDDVQLDSRVIPHAIRHKTIFDALDRLHPGQRLVLAVSHDPLPLLAQLQERSPDTYVVTYLEQGPETWRLSFLRPKD</sequence>
<dbReference type="Gene3D" id="1.20.120.520">
    <property type="entry name" value="nmb1532 protein domain like"/>
    <property type="match status" value="1"/>
</dbReference>